<comment type="caution">
    <text evidence="1">The sequence shown here is derived from an EMBL/GenBank/DDBJ whole genome shotgun (WGS) entry which is preliminary data.</text>
</comment>
<protein>
    <submittedName>
        <fullName evidence="1">Uncharacterized protein</fullName>
    </submittedName>
</protein>
<name>A0ABU7F8S5_9TELE</name>
<evidence type="ECO:0000313" key="1">
    <source>
        <dbReference type="EMBL" id="MED6295123.1"/>
    </source>
</evidence>
<evidence type="ECO:0000313" key="2">
    <source>
        <dbReference type="Proteomes" id="UP001352852"/>
    </source>
</evidence>
<proteinExistence type="predicted"/>
<gene>
    <name evidence="1" type="ORF">CHARACLAT_028189</name>
</gene>
<reference evidence="1 2" key="1">
    <citation type="submission" date="2021-06" db="EMBL/GenBank/DDBJ databases">
        <authorList>
            <person name="Palmer J.M."/>
        </authorList>
    </citation>
    <scope>NUCLEOTIDE SEQUENCE [LARGE SCALE GENOMIC DNA]</scope>
    <source>
        <strain evidence="1 2">CL_MEX2019</strain>
        <tissue evidence="1">Muscle</tissue>
    </source>
</reference>
<sequence length="106" mass="11929">MNHSSINRKTLLDQRDKPVWEMNHFYAHHLKSFHTASHICGFMPTHLQAHECVGTHGRAHTGQADPLQHVVWCVAHVECGQKSRKSSSNRELGSQLFIPLAGLGLK</sequence>
<organism evidence="1 2">
    <name type="scientific">Characodon lateralis</name>
    <dbReference type="NCBI Taxonomy" id="208331"/>
    <lineage>
        <taxon>Eukaryota</taxon>
        <taxon>Metazoa</taxon>
        <taxon>Chordata</taxon>
        <taxon>Craniata</taxon>
        <taxon>Vertebrata</taxon>
        <taxon>Euteleostomi</taxon>
        <taxon>Actinopterygii</taxon>
        <taxon>Neopterygii</taxon>
        <taxon>Teleostei</taxon>
        <taxon>Neoteleostei</taxon>
        <taxon>Acanthomorphata</taxon>
        <taxon>Ovalentaria</taxon>
        <taxon>Atherinomorphae</taxon>
        <taxon>Cyprinodontiformes</taxon>
        <taxon>Goodeidae</taxon>
        <taxon>Characodon</taxon>
    </lineage>
</organism>
<keyword evidence="2" id="KW-1185">Reference proteome</keyword>
<dbReference type="EMBL" id="JAHUTJ010077487">
    <property type="protein sequence ID" value="MED6295123.1"/>
    <property type="molecule type" value="Genomic_DNA"/>
</dbReference>
<accession>A0ABU7F8S5</accession>
<dbReference type="Proteomes" id="UP001352852">
    <property type="component" value="Unassembled WGS sequence"/>
</dbReference>